<evidence type="ECO:0000256" key="9">
    <source>
        <dbReference type="ARBA" id="ARBA00031637"/>
    </source>
</evidence>
<keyword evidence="5" id="KW-0378">Hydrolase</keyword>
<dbReference type="GO" id="GO:0005993">
    <property type="term" value="P:trehalose catabolic process"/>
    <property type="evidence" value="ECO:0007669"/>
    <property type="project" value="TreeGrafter"/>
</dbReference>
<dbReference type="InterPro" id="IPR008928">
    <property type="entry name" value="6-hairpin_glycosidase_sf"/>
</dbReference>
<dbReference type="Proteomes" id="UP000655589">
    <property type="component" value="Unassembled WGS sequence"/>
</dbReference>
<evidence type="ECO:0000256" key="10">
    <source>
        <dbReference type="ARBA" id="ARBA00053030"/>
    </source>
</evidence>
<keyword evidence="16" id="KW-1185">Reference proteome</keyword>
<feature type="domain" description="GH15-like" evidence="13">
    <location>
        <begin position="299"/>
        <end position="660"/>
    </location>
</feature>
<dbReference type="InterPro" id="IPR011613">
    <property type="entry name" value="GH15-like"/>
</dbReference>
<dbReference type="Pfam" id="PF19291">
    <property type="entry name" value="TREH_N"/>
    <property type="match status" value="1"/>
</dbReference>
<dbReference type="Pfam" id="PF00723">
    <property type="entry name" value="Glyco_hydro_15"/>
    <property type="match status" value="1"/>
</dbReference>
<evidence type="ECO:0000313" key="15">
    <source>
        <dbReference type="EMBL" id="GGM31375.1"/>
    </source>
</evidence>
<feature type="region of interest" description="Disordered" evidence="12">
    <location>
        <begin position="1"/>
        <end position="53"/>
    </location>
</feature>
<evidence type="ECO:0000256" key="4">
    <source>
        <dbReference type="ARBA" id="ARBA00019905"/>
    </source>
</evidence>
<dbReference type="InterPro" id="IPR045582">
    <property type="entry name" value="Trehalase-like_N"/>
</dbReference>
<dbReference type="InterPro" id="IPR012341">
    <property type="entry name" value="6hp_glycosidase-like_sf"/>
</dbReference>
<evidence type="ECO:0000256" key="7">
    <source>
        <dbReference type="ARBA" id="ARBA00023295"/>
    </source>
</evidence>
<sequence>MSLMTLESIESPGAAVDAPATSGTARRRRKVSETSEPTPVRAHTSSDALSARATDGRSKFPHIGEYGFLSDCETNALIAPSGSVEWMCVPRPDSPSIFAKILDRGAGHFRVGPHGVNVPVARRYLPGTLILETTWQTPTGWLVVRDAMLMGPWHDLESRSGTHRRTPTDDDAEHVLMRTIKCVSGTVDLEVVCEPRPDYARQDVEWEYENSGYSAVVANTGDSNPDLHLRSSLRFGLDGGKRATARTRMTEGATHFVAMSWGSQSAPTTYAGALDAMWRTERFWRDWITQGQFPDHPWRSYLQRSALTLKGLTYSPTGALIAAATTSLPETPGGERNWDYRYAWIRDSTFALWGLYTLGLEREANDFFAFIQDVCHDNKDLQIMYGVGGEERLEEFELPHLSGYEGAQPVRIGNAAYDQRQHDVWGAVLDSVWLHAKSRDQLPESLWPILKRQVEEAAKHWDKPDRGIWEVRGEPQHFTSSKLMCWVAMDRGAKLARIYDELDYAKAWQKIADEIADDICTKGVDERGVFTQRYGDPALDASLLLVPLLRFLPPDDERVRNTVLAIADELTEDGLVLRYRTDETDDGLRGEEGTFTICSFWLVSALVEIGEVERARALCERLLGYASSLDLYAEEIEPGSGRHLGNFPQAFTHLALINAVMHVIKAETGESEKGYFGAPRHP</sequence>
<comment type="cofactor">
    <cofactor evidence="10">
        <name>phosphate</name>
        <dbReference type="ChEBI" id="CHEBI:43474"/>
    </cofactor>
</comment>
<evidence type="ECO:0000256" key="5">
    <source>
        <dbReference type="ARBA" id="ARBA00022801"/>
    </source>
</evidence>
<accession>A0A8H9GIP6</accession>
<comment type="pathway">
    <text evidence="11">Glycan degradation; trehalose degradation; D-glucose from alpha,alpha-trehalose: step 1/1.</text>
</comment>
<dbReference type="Gene3D" id="1.50.10.10">
    <property type="match status" value="1"/>
</dbReference>
<organism evidence="15 16">
    <name type="scientific">Promicromonospora citrea</name>
    <dbReference type="NCBI Taxonomy" id="43677"/>
    <lineage>
        <taxon>Bacteria</taxon>
        <taxon>Bacillati</taxon>
        <taxon>Actinomycetota</taxon>
        <taxon>Actinomycetes</taxon>
        <taxon>Micrococcales</taxon>
        <taxon>Promicromonosporaceae</taxon>
        <taxon>Promicromonospora</taxon>
    </lineage>
</organism>
<evidence type="ECO:0000256" key="8">
    <source>
        <dbReference type="ARBA" id="ARBA00030473"/>
    </source>
</evidence>
<comment type="caution">
    <text evidence="15">The sequence shown here is derived from an EMBL/GenBank/DDBJ whole genome shotgun (WGS) entry which is preliminary data.</text>
</comment>
<evidence type="ECO:0000256" key="3">
    <source>
        <dbReference type="ARBA" id="ARBA00012757"/>
    </source>
</evidence>
<comment type="similarity">
    <text evidence="2">Belongs to the glycosyl hydrolase 15 family.</text>
</comment>
<comment type="catalytic activity">
    <reaction evidence="1">
        <text>alpha,alpha-trehalose + H2O = alpha-D-glucose + beta-D-glucose</text>
        <dbReference type="Rhea" id="RHEA:32675"/>
        <dbReference type="ChEBI" id="CHEBI:15377"/>
        <dbReference type="ChEBI" id="CHEBI:15903"/>
        <dbReference type="ChEBI" id="CHEBI:16551"/>
        <dbReference type="ChEBI" id="CHEBI:17925"/>
        <dbReference type="EC" id="3.2.1.28"/>
    </reaction>
</comment>
<evidence type="ECO:0000256" key="2">
    <source>
        <dbReference type="ARBA" id="ARBA00006188"/>
    </source>
</evidence>
<dbReference type="AlphaFoldDB" id="A0A8H9GIP6"/>
<dbReference type="GO" id="GO:0004555">
    <property type="term" value="F:alpha,alpha-trehalase activity"/>
    <property type="evidence" value="ECO:0007669"/>
    <property type="project" value="UniProtKB-EC"/>
</dbReference>
<dbReference type="EMBL" id="BMPT01000011">
    <property type="protein sequence ID" value="GGM31375.1"/>
    <property type="molecule type" value="Genomic_DNA"/>
</dbReference>
<reference evidence="15" key="1">
    <citation type="journal article" date="2014" name="Int. J. Syst. Evol. Microbiol.">
        <title>Complete genome sequence of Corynebacterium casei LMG S-19264T (=DSM 44701T), isolated from a smear-ripened cheese.</title>
        <authorList>
            <consortium name="US DOE Joint Genome Institute (JGI-PGF)"/>
            <person name="Walter F."/>
            <person name="Albersmeier A."/>
            <person name="Kalinowski J."/>
            <person name="Ruckert C."/>
        </authorList>
    </citation>
    <scope>NUCLEOTIDE SEQUENCE</scope>
    <source>
        <strain evidence="15">JCM 3051</strain>
    </source>
</reference>
<keyword evidence="6" id="KW-0119">Carbohydrate metabolism</keyword>
<evidence type="ECO:0000259" key="14">
    <source>
        <dbReference type="Pfam" id="PF19291"/>
    </source>
</evidence>
<evidence type="ECO:0000256" key="1">
    <source>
        <dbReference type="ARBA" id="ARBA00001576"/>
    </source>
</evidence>
<evidence type="ECO:0000256" key="6">
    <source>
        <dbReference type="ARBA" id="ARBA00023277"/>
    </source>
</evidence>
<dbReference type="PANTHER" id="PTHR31616:SF10">
    <property type="entry name" value="TREHALASE"/>
    <property type="match status" value="1"/>
</dbReference>
<keyword evidence="7" id="KW-0326">Glycosidase</keyword>
<dbReference type="EC" id="3.2.1.28" evidence="3"/>
<evidence type="ECO:0000259" key="13">
    <source>
        <dbReference type="Pfam" id="PF00723"/>
    </source>
</evidence>
<reference evidence="15" key="2">
    <citation type="submission" date="2020-09" db="EMBL/GenBank/DDBJ databases">
        <authorList>
            <person name="Sun Q."/>
            <person name="Ohkuma M."/>
        </authorList>
    </citation>
    <scope>NUCLEOTIDE SEQUENCE</scope>
    <source>
        <strain evidence="15">JCM 3051</strain>
    </source>
</reference>
<gene>
    <name evidence="15" type="ORF">GCM10010102_28450</name>
</gene>
<protein>
    <recommendedName>
        <fullName evidence="4">Trehalase</fullName>
        <ecNumber evidence="3">3.2.1.28</ecNumber>
    </recommendedName>
    <alternativeName>
        <fullName evidence="8">Alpha,alpha-trehalase</fullName>
    </alternativeName>
    <alternativeName>
        <fullName evidence="9">Alpha,alpha-trehalose glucohydrolase</fullName>
    </alternativeName>
</protein>
<evidence type="ECO:0000313" key="16">
    <source>
        <dbReference type="Proteomes" id="UP000655589"/>
    </source>
</evidence>
<evidence type="ECO:0000256" key="11">
    <source>
        <dbReference type="ARBA" id="ARBA00060615"/>
    </source>
</evidence>
<evidence type="ECO:0000256" key="12">
    <source>
        <dbReference type="SAM" id="MobiDB-lite"/>
    </source>
</evidence>
<dbReference type="PANTHER" id="PTHR31616">
    <property type="entry name" value="TREHALASE"/>
    <property type="match status" value="1"/>
</dbReference>
<name>A0A8H9GIP6_9MICO</name>
<proteinExistence type="inferred from homology"/>
<dbReference type="SUPFAM" id="SSF48208">
    <property type="entry name" value="Six-hairpin glycosidases"/>
    <property type="match status" value="1"/>
</dbReference>
<dbReference type="FunFam" id="1.50.10.10:FF:000005">
    <property type="entry name" value="Glycosyl hydrolase, glucoamylase"/>
    <property type="match status" value="1"/>
</dbReference>
<feature type="domain" description="Trehalase-like N-terminal" evidence="14">
    <location>
        <begin position="62"/>
        <end position="136"/>
    </location>
</feature>